<reference evidence="1" key="1">
    <citation type="journal article" date="2015" name="Nature">
        <title>Complex archaea that bridge the gap between prokaryotes and eukaryotes.</title>
        <authorList>
            <person name="Spang A."/>
            <person name="Saw J.H."/>
            <person name="Jorgensen S.L."/>
            <person name="Zaremba-Niedzwiedzka K."/>
            <person name="Martijn J."/>
            <person name="Lind A.E."/>
            <person name="van Eijk R."/>
            <person name="Schleper C."/>
            <person name="Guy L."/>
            <person name="Ettema T.J."/>
        </authorList>
    </citation>
    <scope>NUCLEOTIDE SEQUENCE</scope>
</reference>
<gene>
    <name evidence="1" type="ORF">LCGC14_0577580</name>
</gene>
<dbReference type="EMBL" id="LAZR01000866">
    <property type="protein sequence ID" value="KKN55915.1"/>
    <property type="molecule type" value="Genomic_DNA"/>
</dbReference>
<accession>A0A0F9RHF6</accession>
<proteinExistence type="predicted"/>
<sequence>MATLTGEIVDPVGIVVQYLLDQVDLTNLVDKRIFGGLLPPGSAQLDNAVTIRIAGGPREIYQEVIIRPRFELRCYGATEEDAAQVYWRVYRLLNGKLNISANDGRVLSIWISSGGTVLYDEVLNKPFMLAFMESFVQAEALSA</sequence>
<dbReference type="AlphaFoldDB" id="A0A0F9RHF6"/>
<name>A0A0F9RHF6_9ZZZZ</name>
<protein>
    <submittedName>
        <fullName evidence="1">Uncharacterized protein</fullName>
    </submittedName>
</protein>
<organism evidence="1">
    <name type="scientific">marine sediment metagenome</name>
    <dbReference type="NCBI Taxonomy" id="412755"/>
    <lineage>
        <taxon>unclassified sequences</taxon>
        <taxon>metagenomes</taxon>
        <taxon>ecological metagenomes</taxon>
    </lineage>
</organism>
<evidence type="ECO:0000313" key="1">
    <source>
        <dbReference type="EMBL" id="KKN55915.1"/>
    </source>
</evidence>
<comment type="caution">
    <text evidence="1">The sequence shown here is derived from an EMBL/GenBank/DDBJ whole genome shotgun (WGS) entry which is preliminary data.</text>
</comment>